<dbReference type="SUPFAM" id="SSF52540">
    <property type="entry name" value="P-loop containing nucleoside triphosphate hydrolases"/>
    <property type="match status" value="1"/>
</dbReference>
<reference evidence="5" key="1">
    <citation type="submission" date="2020-10" db="EMBL/GenBank/DDBJ databases">
        <authorList>
            <person name="Gilroy R."/>
        </authorList>
    </citation>
    <scope>NUCLEOTIDE SEQUENCE</scope>
    <source>
        <strain evidence="5">ChiGjej1B1-1684</strain>
    </source>
</reference>
<protein>
    <submittedName>
        <fullName evidence="5">ABC transporter ATP-binding protein</fullName>
    </submittedName>
</protein>
<dbReference type="AlphaFoldDB" id="A0A9D1S882"/>
<dbReference type="Proteomes" id="UP000824118">
    <property type="component" value="Unassembled WGS sequence"/>
</dbReference>
<organism evidence="5 6">
    <name type="scientific">Candidatus Limousia pullorum</name>
    <dbReference type="NCBI Taxonomy" id="2840860"/>
    <lineage>
        <taxon>Bacteria</taxon>
        <taxon>Bacillati</taxon>
        <taxon>Bacillota</taxon>
        <taxon>Clostridia</taxon>
        <taxon>Eubacteriales</taxon>
        <taxon>Oscillospiraceae</taxon>
        <taxon>Oscillospiraceae incertae sedis</taxon>
        <taxon>Candidatus Limousia</taxon>
    </lineage>
</organism>
<dbReference type="GO" id="GO:0005524">
    <property type="term" value="F:ATP binding"/>
    <property type="evidence" value="ECO:0007669"/>
    <property type="project" value="UniProtKB-KW"/>
</dbReference>
<evidence type="ECO:0000259" key="4">
    <source>
        <dbReference type="PROSITE" id="PS50893"/>
    </source>
</evidence>
<dbReference type="CDD" id="cd03230">
    <property type="entry name" value="ABC_DR_subfamily_A"/>
    <property type="match status" value="1"/>
</dbReference>
<keyword evidence="2" id="KW-0547">Nucleotide-binding</keyword>
<keyword evidence="1" id="KW-0813">Transport</keyword>
<evidence type="ECO:0000256" key="2">
    <source>
        <dbReference type="ARBA" id="ARBA00022741"/>
    </source>
</evidence>
<dbReference type="SMART" id="SM00382">
    <property type="entry name" value="AAA"/>
    <property type="match status" value="1"/>
</dbReference>
<evidence type="ECO:0000256" key="1">
    <source>
        <dbReference type="ARBA" id="ARBA00022448"/>
    </source>
</evidence>
<feature type="domain" description="ABC transporter" evidence="4">
    <location>
        <begin position="2"/>
        <end position="227"/>
    </location>
</feature>
<keyword evidence="3 5" id="KW-0067">ATP-binding</keyword>
<evidence type="ECO:0000313" key="6">
    <source>
        <dbReference type="Proteomes" id="UP000824118"/>
    </source>
</evidence>
<dbReference type="GO" id="GO:0016887">
    <property type="term" value="F:ATP hydrolysis activity"/>
    <property type="evidence" value="ECO:0007669"/>
    <property type="project" value="InterPro"/>
</dbReference>
<dbReference type="Pfam" id="PF00005">
    <property type="entry name" value="ABC_tran"/>
    <property type="match status" value="1"/>
</dbReference>
<dbReference type="EMBL" id="DVNG01000089">
    <property type="protein sequence ID" value="HIU50571.1"/>
    <property type="molecule type" value="Genomic_DNA"/>
</dbReference>
<dbReference type="InterPro" id="IPR051782">
    <property type="entry name" value="ABC_Transporter_VariousFunc"/>
</dbReference>
<accession>A0A9D1S882</accession>
<dbReference type="PANTHER" id="PTHR42939:SF1">
    <property type="entry name" value="ABC TRANSPORTER ATP-BINDING PROTEIN ALBC-RELATED"/>
    <property type="match status" value="1"/>
</dbReference>
<evidence type="ECO:0000313" key="5">
    <source>
        <dbReference type="EMBL" id="HIU50571.1"/>
    </source>
</evidence>
<dbReference type="PROSITE" id="PS50893">
    <property type="entry name" value="ABC_TRANSPORTER_2"/>
    <property type="match status" value="1"/>
</dbReference>
<dbReference type="Gene3D" id="3.40.50.300">
    <property type="entry name" value="P-loop containing nucleotide triphosphate hydrolases"/>
    <property type="match status" value="1"/>
</dbReference>
<name>A0A9D1S882_9FIRM</name>
<comment type="caution">
    <text evidence="5">The sequence shown here is derived from an EMBL/GenBank/DDBJ whole genome shotgun (WGS) entry which is preliminary data.</text>
</comment>
<dbReference type="InterPro" id="IPR003439">
    <property type="entry name" value="ABC_transporter-like_ATP-bd"/>
</dbReference>
<evidence type="ECO:0000256" key="3">
    <source>
        <dbReference type="ARBA" id="ARBA00022840"/>
    </source>
</evidence>
<dbReference type="InterPro" id="IPR003593">
    <property type="entry name" value="AAA+_ATPase"/>
</dbReference>
<reference evidence="5" key="2">
    <citation type="journal article" date="2021" name="PeerJ">
        <title>Extensive microbial diversity within the chicken gut microbiome revealed by metagenomics and culture.</title>
        <authorList>
            <person name="Gilroy R."/>
            <person name="Ravi A."/>
            <person name="Getino M."/>
            <person name="Pursley I."/>
            <person name="Horton D.L."/>
            <person name="Alikhan N.F."/>
            <person name="Baker D."/>
            <person name="Gharbi K."/>
            <person name="Hall N."/>
            <person name="Watson M."/>
            <person name="Adriaenssens E.M."/>
            <person name="Foster-Nyarko E."/>
            <person name="Jarju S."/>
            <person name="Secka A."/>
            <person name="Antonio M."/>
            <person name="Oren A."/>
            <person name="Chaudhuri R.R."/>
            <person name="La Ragione R."/>
            <person name="Hildebrand F."/>
            <person name="Pallen M.J."/>
        </authorList>
    </citation>
    <scope>NUCLEOTIDE SEQUENCE</scope>
    <source>
        <strain evidence="5">ChiGjej1B1-1684</strain>
    </source>
</reference>
<gene>
    <name evidence="5" type="ORF">IAD22_06120</name>
</gene>
<sequence length="299" mass="33671">MIEIKNLSKAFEKNFALKKLNFQVGDGSVFALVGSNGSGKSTLLRTISGVYQPTAGDVLIDGKPIFENPQLKDQVYFVADVPFFYNGTTLDNASNLLSKIYSGWSEETYLRLCSIFPIDRRGKLINMSKGMQRQASLILALSAKPKYLLLDEIFDGLDPVIRRLVKQLIINDVSDRGMSVIIASHNMRELEDICDHIAFLHRGNLVVEDDVDEIKTQVHKFHAAFDRDFDQDEIIGGLEILNIKRSGNLISFTAKGNKEDIEKIIKAQEPIFMESLPLTLEEIFMCEMEVAGYDIENIK</sequence>
<dbReference type="PANTHER" id="PTHR42939">
    <property type="entry name" value="ABC TRANSPORTER ATP-BINDING PROTEIN ALBC-RELATED"/>
    <property type="match status" value="1"/>
</dbReference>
<dbReference type="InterPro" id="IPR027417">
    <property type="entry name" value="P-loop_NTPase"/>
</dbReference>
<proteinExistence type="predicted"/>